<keyword evidence="3" id="KW-1185">Reference proteome</keyword>
<comment type="caution">
    <text evidence="2">The sequence shown here is derived from an EMBL/GenBank/DDBJ whole genome shotgun (WGS) entry which is preliminary data.</text>
</comment>
<proteinExistence type="predicted"/>
<evidence type="ECO:0000313" key="3">
    <source>
        <dbReference type="Proteomes" id="UP000828390"/>
    </source>
</evidence>
<evidence type="ECO:0000256" key="1">
    <source>
        <dbReference type="SAM" id="MobiDB-lite"/>
    </source>
</evidence>
<reference evidence="2" key="1">
    <citation type="journal article" date="2019" name="bioRxiv">
        <title>The Genome of the Zebra Mussel, Dreissena polymorpha: A Resource for Invasive Species Research.</title>
        <authorList>
            <person name="McCartney M.A."/>
            <person name="Auch B."/>
            <person name="Kono T."/>
            <person name="Mallez S."/>
            <person name="Zhang Y."/>
            <person name="Obille A."/>
            <person name="Becker A."/>
            <person name="Abrahante J.E."/>
            <person name="Garbe J."/>
            <person name="Badalamenti J.P."/>
            <person name="Herman A."/>
            <person name="Mangelson H."/>
            <person name="Liachko I."/>
            <person name="Sullivan S."/>
            <person name="Sone E.D."/>
            <person name="Koren S."/>
            <person name="Silverstein K.A.T."/>
            <person name="Beckman K.B."/>
            <person name="Gohl D.M."/>
        </authorList>
    </citation>
    <scope>NUCLEOTIDE SEQUENCE</scope>
    <source>
        <strain evidence="2">Duluth1</strain>
        <tissue evidence="2">Whole animal</tissue>
    </source>
</reference>
<feature type="region of interest" description="Disordered" evidence="1">
    <location>
        <begin position="1"/>
        <end position="20"/>
    </location>
</feature>
<organism evidence="2 3">
    <name type="scientific">Dreissena polymorpha</name>
    <name type="common">Zebra mussel</name>
    <name type="synonym">Mytilus polymorpha</name>
    <dbReference type="NCBI Taxonomy" id="45954"/>
    <lineage>
        <taxon>Eukaryota</taxon>
        <taxon>Metazoa</taxon>
        <taxon>Spiralia</taxon>
        <taxon>Lophotrochozoa</taxon>
        <taxon>Mollusca</taxon>
        <taxon>Bivalvia</taxon>
        <taxon>Autobranchia</taxon>
        <taxon>Heteroconchia</taxon>
        <taxon>Euheterodonta</taxon>
        <taxon>Imparidentia</taxon>
        <taxon>Neoheterodontei</taxon>
        <taxon>Myida</taxon>
        <taxon>Dreissenoidea</taxon>
        <taxon>Dreissenidae</taxon>
        <taxon>Dreissena</taxon>
    </lineage>
</organism>
<name>A0A9D4G6W8_DREPO</name>
<accession>A0A9D4G6W8</accession>
<gene>
    <name evidence="2" type="ORF">DPMN_138568</name>
</gene>
<dbReference type="Proteomes" id="UP000828390">
    <property type="component" value="Unassembled WGS sequence"/>
</dbReference>
<dbReference type="EMBL" id="JAIWYP010000006">
    <property type="protein sequence ID" value="KAH3810179.1"/>
    <property type="molecule type" value="Genomic_DNA"/>
</dbReference>
<sequence length="116" mass="13290">MNWRVNPETTHSGPPPTFSQEEKAHLTDHLKLIASCGYGYSRSDVVDMATEYDIFLGKGDKEHPLSLKLFRLFMQRWPELKLLNPVGLRFNVPKPPTRKLCQHITQNLAISLTSMI</sequence>
<evidence type="ECO:0000313" key="2">
    <source>
        <dbReference type="EMBL" id="KAH3810179.1"/>
    </source>
</evidence>
<reference evidence="2" key="2">
    <citation type="submission" date="2020-11" db="EMBL/GenBank/DDBJ databases">
        <authorList>
            <person name="McCartney M.A."/>
            <person name="Auch B."/>
            <person name="Kono T."/>
            <person name="Mallez S."/>
            <person name="Becker A."/>
            <person name="Gohl D.M."/>
            <person name="Silverstein K.A.T."/>
            <person name="Koren S."/>
            <person name="Bechman K.B."/>
            <person name="Herman A."/>
            <person name="Abrahante J.E."/>
            <person name="Garbe J."/>
        </authorList>
    </citation>
    <scope>NUCLEOTIDE SEQUENCE</scope>
    <source>
        <strain evidence="2">Duluth1</strain>
        <tissue evidence="2">Whole animal</tissue>
    </source>
</reference>
<protein>
    <submittedName>
        <fullName evidence="2">Uncharacterized protein</fullName>
    </submittedName>
</protein>
<dbReference type="AlphaFoldDB" id="A0A9D4G6W8"/>